<protein>
    <recommendedName>
        <fullName evidence="8">SRCR domain-containing protein</fullName>
    </recommendedName>
</protein>
<evidence type="ECO:0000256" key="1">
    <source>
        <dbReference type="ARBA" id="ARBA00022729"/>
    </source>
</evidence>
<comment type="caution">
    <text evidence="4">Lacks conserved residue(s) required for the propagation of feature annotation.</text>
</comment>
<dbReference type="Proteomes" id="UP000824782">
    <property type="component" value="Unassembled WGS sequence"/>
</dbReference>
<evidence type="ECO:0000259" key="8">
    <source>
        <dbReference type="PROSITE" id="PS50287"/>
    </source>
</evidence>
<dbReference type="SMART" id="SM00202">
    <property type="entry name" value="SR"/>
    <property type="match status" value="2"/>
</dbReference>
<dbReference type="EMBL" id="WNYA01000004">
    <property type="protein sequence ID" value="KAG8574462.1"/>
    <property type="molecule type" value="Genomic_DNA"/>
</dbReference>
<evidence type="ECO:0000256" key="3">
    <source>
        <dbReference type="ARBA" id="ARBA00023157"/>
    </source>
</evidence>
<gene>
    <name evidence="9" type="ORF">GDO81_009193</name>
</gene>
<dbReference type="SUPFAM" id="SSF56487">
    <property type="entry name" value="SRCR-like"/>
    <property type="match status" value="2"/>
</dbReference>
<feature type="transmembrane region" description="Helical" evidence="6">
    <location>
        <begin position="249"/>
        <end position="268"/>
    </location>
</feature>
<sequence length="413" mass="45995">MELALPLSCSLWLCSLVLGAVSGLRSSLATLENETLVENEGTCQGMVVLFINGTANLVCDSHWSLQSPLARVVCKEAGCGAPNSTWTLVFSTNHTNRTVEDIKCRGNESTVNECKIEGDVEQVCDDLSVIGVSCYQNVTADVYSWRLSRGRTSCDGHVEVFTGGTWSPMCFNSIRKTDAPLLCEQMGCTPQSPVFSPLNKVKSSVESVTVQCLGNQSSLWECDNYVVQTCVSGLTTYLQCNRSRMEESWLVWLTICLAVIMILIFCWFRVFKSWKCCTQCLHKNYLYLFCRKARPQNETHSRRNIYHREPPNLNVQETNSPPSSPGILQDPGEVNALLAPHGFRLNNTITPPPSYMHALRVLSRPLENTQTPPPSYLEALKILSRPVLVHVNPECLDEKEDMDVLSKDKGEGS</sequence>
<evidence type="ECO:0000256" key="4">
    <source>
        <dbReference type="PROSITE-ProRule" id="PRU00196"/>
    </source>
</evidence>
<keyword evidence="6" id="KW-1133">Transmembrane helix</keyword>
<dbReference type="PANTHER" id="PTHR19331">
    <property type="entry name" value="SCAVENGER RECEPTOR DOMAIN-CONTAINING"/>
    <property type="match status" value="1"/>
</dbReference>
<keyword evidence="3 4" id="KW-1015">Disulfide bond</keyword>
<feature type="signal peptide" evidence="7">
    <location>
        <begin position="1"/>
        <end position="19"/>
    </location>
</feature>
<evidence type="ECO:0000256" key="2">
    <source>
        <dbReference type="ARBA" id="ARBA00022737"/>
    </source>
</evidence>
<dbReference type="GO" id="GO:0009897">
    <property type="term" value="C:external side of plasma membrane"/>
    <property type="evidence" value="ECO:0007669"/>
    <property type="project" value="TreeGrafter"/>
</dbReference>
<evidence type="ECO:0000256" key="7">
    <source>
        <dbReference type="SAM" id="SignalP"/>
    </source>
</evidence>
<accession>A0AAV7BQ51</accession>
<name>A0AAV7BQ51_ENGPU</name>
<feature type="domain" description="SRCR" evidence="8">
    <location>
        <begin position="145"/>
        <end position="241"/>
    </location>
</feature>
<keyword evidence="6" id="KW-0812">Transmembrane</keyword>
<dbReference type="Gene3D" id="3.10.250.10">
    <property type="entry name" value="SRCR-like domain"/>
    <property type="match status" value="2"/>
</dbReference>
<proteinExistence type="predicted"/>
<dbReference type="PANTHER" id="PTHR19331:SF468">
    <property type="entry name" value="SCAVENGER RECEPTOR CYSTEINE-RICH TYPE 1 PROTEIN M160"/>
    <property type="match status" value="1"/>
</dbReference>
<feature type="region of interest" description="Disordered" evidence="5">
    <location>
        <begin position="300"/>
        <end position="324"/>
    </location>
</feature>
<comment type="caution">
    <text evidence="9">The sequence shown here is derived from an EMBL/GenBank/DDBJ whole genome shotgun (WGS) entry which is preliminary data.</text>
</comment>
<evidence type="ECO:0000313" key="9">
    <source>
        <dbReference type="EMBL" id="KAG8574462.1"/>
    </source>
</evidence>
<reference evidence="9" key="1">
    <citation type="thesis" date="2020" institute="ProQuest LLC" country="789 East Eisenhower Parkway, Ann Arbor, MI, USA">
        <title>Comparative Genomics and Chromosome Evolution.</title>
        <authorList>
            <person name="Mudd A.B."/>
        </authorList>
    </citation>
    <scope>NUCLEOTIDE SEQUENCE</scope>
    <source>
        <strain evidence="9">237g6f4</strain>
        <tissue evidence="9">Blood</tissue>
    </source>
</reference>
<organism evidence="9 10">
    <name type="scientific">Engystomops pustulosus</name>
    <name type="common">Tungara frog</name>
    <name type="synonym">Physalaemus pustulosus</name>
    <dbReference type="NCBI Taxonomy" id="76066"/>
    <lineage>
        <taxon>Eukaryota</taxon>
        <taxon>Metazoa</taxon>
        <taxon>Chordata</taxon>
        <taxon>Craniata</taxon>
        <taxon>Vertebrata</taxon>
        <taxon>Euteleostomi</taxon>
        <taxon>Amphibia</taxon>
        <taxon>Batrachia</taxon>
        <taxon>Anura</taxon>
        <taxon>Neobatrachia</taxon>
        <taxon>Hyloidea</taxon>
        <taxon>Leptodactylidae</taxon>
        <taxon>Leiuperinae</taxon>
        <taxon>Engystomops</taxon>
    </lineage>
</organism>
<dbReference type="InterPro" id="IPR001190">
    <property type="entry name" value="SRCR"/>
</dbReference>
<feature type="disulfide bond" evidence="4">
    <location>
        <begin position="212"/>
        <end position="222"/>
    </location>
</feature>
<keyword evidence="2" id="KW-0677">Repeat</keyword>
<feature type="domain" description="SRCR" evidence="8">
    <location>
        <begin position="34"/>
        <end position="135"/>
    </location>
</feature>
<feature type="disulfide bond" evidence="4">
    <location>
        <begin position="104"/>
        <end position="114"/>
    </location>
</feature>
<dbReference type="InterPro" id="IPR036772">
    <property type="entry name" value="SRCR-like_dom_sf"/>
</dbReference>
<evidence type="ECO:0000313" key="10">
    <source>
        <dbReference type="Proteomes" id="UP000824782"/>
    </source>
</evidence>
<dbReference type="PROSITE" id="PS50287">
    <property type="entry name" value="SRCR_2"/>
    <property type="match status" value="2"/>
</dbReference>
<dbReference type="PRINTS" id="PR00258">
    <property type="entry name" value="SPERACTRCPTR"/>
</dbReference>
<feature type="compositionally biased region" description="Basic and acidic residues" evidence="5">
    <location>
        <begin position="300"/>
        <end position="310"/>
    </location>
</feature>
<dbReference type="AlphaFoldDB" id="A0AAV7BQ51"/>
<dbReference type="Pfam" id="PF00530">
    <property type="entry name" value="SRCR"/>
    <property type="match status" value="2"/>
</dbReference>
<evidence type="ECO:0000256" key="6">
    <source>
        <dbReference type="SAM" id="Phobius"/>
    </source>
</evidence>
<feature type="chain" id="PRO_5043888236" description="SRCR domain-containing protein" evidence="7">
    <location>
        <begin position="20"/>
        <end position="413"/>
    </location>
</feature>
<keyword evidence="1 7" id="KW-0732">Signal</keyword>
<keyword evidence="6" id="KW-0472">Membrane</keyword>
<keyword evidence="10" id="KW-1185">Reference proteome</keyword>
<evidence type="ECO:0000256" key="5">
    <source>
        <dbReference type="SAM" id="MobiDB-lite"/>
    </source>
</evidence>